<keyword evidence="1" id="KW-1133">Transmembrane helix</keyword>
<feature type="transmembrane region" description="Helical" evidence="1">
    <location>
        <begin position="14"/>
        <end position="34"/>
    </location>
</feature>
<feature type="transmembrane region" description="Helical" evidence="1">
    <location>
        <begin position="65"/>
        <end position="86"/>
    </location>
</feature>
<evidence type="ECO:0000256" key="1">
    <source>
        <dbReference type="SAM" id="Phobius"/>
    </source>
</evidence>
<dbReference type="Proteomes" id="UP000295447">
    <property type="component" value="Unassembled WGS sequence"/>
</dbReference>
<name>A0A4R7ZLE5_9ACTN</name>
<evidence type="ECO:0000313" key="2">
    <source>
        <dbReference type="EMBL" id="TDW18322.1"/>
    </source>
</evidence>
<evidence type="ECO:0000313" key="3">
    <source>
        <dbReference type="Proteomes" id="UP000295447"/>
    </source>
</evidence>
<keyword evidence="3" id="KW-1185">Reference proteome</keyword>
<sequence>MTERPGTITWVRRLLVTAAVLDFIALIAFVVVYATDRSAIADWVSSSPAFAGQVRNDGVDATVRYATVSVSAVHLIITVLFLWLAVAVGRGRQRIRATVLLVITTCIDGFVSTMPVGGAVQQVVMLAAVAVKIAALVLLWAPRSSRDFFTATSRDQRHLPAPAR</sequence>
<feature type="transmembrane region" description="Helical" evidence="1">
    <location>
        <begin position="98"/>
        <end position="117"/>
    </location>
</feature>
<dbReference type="AlphaFoldDB" id="A0A4R7ZLE5"/>
<feature type="transmembrane region" description="Helical" evidence="1">
    <location>
        <begin position="123"/>
        <end position="141"/>
    </location>
</feature>
<accession>A0A4R7ZLE5</accession>
<dbReference type="RefSeq" id="WP_134121322.1">
    <property type="nucleotide sequence ID" value="NZ_SODF01000002.1"/>
</dbReference>
<comment type="caution">
    <text evidence="2">The sequence shown here is derived from an EMBL/GenBank/DDBJ whole genome shotgun (WGS) entry which is preliminary data.</text>
</comment>
<organism evidence="2 3">
    <name type="scientific">Kribbella kalugense</name>
    <dbReference type="NCBI Taxonomy" id="2512221"/>
    <lineage>
        <taxon>Bacteria</taxon>
        <taxon>Bacillati</taxon>
        <taxon>Actinomycetota</taxon>
        <taxon>Actinomycetes</taxon>
        <taxon>Propionibacteriales</taxon>
        <taxon>Kribbellaceae</taxon>
        <taxon>Kribbella</taxon>
    </lineage>
</organism>
<evidence type="ECO:0008006" key="4">
    <source>
        <dbReference type="Google" id="ProtNLM"/>
    </source>
</evidence>
<keyword evidence="1" id="KW-0812">Transmembrane</keyword>
<reference evidence="2 3" key="1">
    <citation type="submission" date="2019-03" db="EMBL/GenBank/DDBJ databases">
        <title>Genomic Encyclopedia of Type Strains, Phase III (KMG-III): the genomes of soil and plant-associated and newly described type strains.</title>
        <authorList>
            <person name="Whitman W."/>
        </authorList>
    </citation>
    <scope>NUCLEOTIDE SEQUENCE [LARGE SCALE GENOMIC DNA]</scope>
    <source>
        <strain evidence="2 3">VKM Ac-2570</strain>
    </source>
</reference>
<dbReference type="EMBL" id="SODF01000002">
    <property type="protein sequence ID" value="TDW18322.1"/>
    <property type="molecule type" value="Genomic_DNA"/>
</dbReference>
<keyword evidence="1" id="KW-0472">Membrane</keyword>
<gene>
    <name evidence="2" type="ORF">EV650_4906</name>
</gene>
<proteinExistence type="predicted"/>
<protein>
    <recommendedName>
        <fullName evidence="4">DUF2569 family protein</fullName>
    </recommendedName>
</protein>